<feature type="compositionally biased region" description="Basic and acidic residues" evidence="1">
    <location>
        <begin position="420"/>
        <end position="466"/>
    </location>
</feature>
<evidence type="ECO:0000313" key="3">
    <source>
        <dbReference type="EMBL" id="CAH2074938.1"/>
    </source>
</evidence>
<gene>
    <name evidence="3" type="ORF">IPOD504_LOCUS16351</name>
</gene>
<feature type="non-terminal residue" evidence="3">
    <location>
        <position position="1"/>
    </location>
</feature>
<proteinExistence type="predicted"/>
<accession>A0ABN8J3L1</accession>
<feature type="compositionally biased region" description="Acidic residues" evidence="1">
    <location>
        <begin position="394"/>
        <end position="412"/>
    </location>
</feature>
<feature type="compositionally biased region" description="Polar residues" evidence="1">
    <location>
        <begin position="951"/>
        <end position="961"/>
    </location>
</feature>
<feature type="compositionally biased region" description="Basic and acidic residues" evidence="1">
    <location>
        <begin position="909"/>
        <end position="925"/>
    </location>
</feature>
<feature type="compositionally biased region" description="Basic and acidic residues" evidence="1">
    <location>
        <begin position="852"/>
        <end position="864"/>
    </location>
</feature>
<feature type="compositionally biased region" description="Basic and acidic residues" evidence="1">
    <location>
        <begin position="873"/>
        <end position="883"/>
    </location>
</feature>
<sequence length="1037" mass="119741">MTPVLALLALQCTLCWTIKVPVEWNDKSEVQNEQFGDQQNETTIQTFTPPHSVERPTIPKEYFEYTAKKPQFATDISAFHGVKSPEQHYKSYPVRPYTSVKKPELGKHNIFDNEKPAFEPYRKFVKNNEHLGYVTPASSNYNIFHPYGAEEPALKAMYQDPVLDKIRNDLKDSQYRLQKYEKDAGESNIEKEEYLESPEQTDRYDDRSDGYDIYEKGKEKFTQLRNNVDESISNAANKNSPGTHKKLELQNIDKTEENTSDDYEFLPVKNYAQVRKIETVKHLPRTAAFEDAESYEDLKNAPRLKEAIKSTKAQTVYSEEGYEDSAYDHAGERKHASDHEGHGGYLKEKELSQGKYKIPTFSGSYEDEKGSSYRDKAYHGEKWNNDDKETESQKDEEEYSEDDQEYFNESDLNENTPRGESSHENEKVDYEPKNQIERTENQNSDSQHDLFKREVQNIKKIKEPVDHSPSNLPASPINEESDEEYEDYDEEEEDFPKTTTTTTTLKPQIRKKIRIMTTTSRPVNKDNLDKLRLVTRSRNPSTVDQSPTKKDKPRDVLDSKNKNTEEEELVASPKYREKKKKSSKSTLVTDSSSYGEGEDDTMRNKEVDELIGIQHDMEDYIPLYEKERQMINNNSISLKDKTGYLEKNKNKSEENEEEVDDVSSESEDDDNDKDENNDDDDDDDENNDDSEEDENNDEDVEDSEEEGDNIDNKDTFTTPVPLKGTLMKTTETPEITTKVHVTKSDVKPIISRKKIEIHKELPYQKSSPNVTQFKQDIKEIEIVKEIPPGKMMHNVSPQNDPEILQLYKDENLAKEVNGYFDVEVFKDDLDLKKSPRHGGNYRSIKAAKTNVHRNESPNVAKKDSISSPSQTKKLIEPTSERTSNHRSMRIRNPYQRSKKSRGQNMKPDSYSHRVEGAEEDQKSAKIIELSEDDDHRDVESEPENMHGGNFKTYSNSKSSGNPMHGGNYRSARIILSDKQDNQHSQNKMKERNEDTSKNVRKNSAALLDSFARAVPVLTTTPAYILDPSKRMYYYVDS</sequence>
<feature type="compositionally biased region" description="Basic and acidic residues" evidence="1">
    <location>
        <begin position="547"/>
        <end position="564"/>
    </location>
</feature>
<feature type="compositionally biased region" description="Basic and acidic residues" evidence="1">
    <location>
        <begin position="366"/>
        <end position="393"/>
    </location>
</feature>
<feature type="compositionally biased region" description="Basic and acidic residues" evidence="1">
    <location>
        <begin position="523"/>
        <end position="532"/>
    </location>
</feature>
<feature type="compositionally biased region" description="Acidic residues" evidence="1">
    <location>
        <begin position="654"/>
        <end position="709"/>
    </location>
</feature>
<keyword evidence="2" id="KW-0732">Signal</keyword>
<feature type="compositionally biased region" description="Low complexity" evidence="1">
    <location>
        <begin position="584"/>
        <end position="593"/>
    </location>
</feature>
<evidence type="ECO:0000256" key="1">
    <source>
        <dbReference type="SAM" id="MobiDB-lite"/>
    </source>
</evidence>
<feature type="region of interest" description="Disordered" evidence="1">
    <location>
        <begin position="633"/>
        <end position="731"/>
    </location>
</feature>
<protein>
    <submittedName>
        <fullName evidence="3">Uncharacterized protein</fullName>
    </submittedName>
</protein>
<feature type="region of interest" description="Disordered" evidence="1">
    <location>
        <begin position="310"/>
        <end position="610"/>
    </location>
</feature>
<feature type="region of interest" description="Disordered" evidence="1">
    <location>
        <begin position="831"/>
        <end position="999"/>
    </location>
</feature>
<dbReference type="EMBL" id="OW152820">
    <property type="protein sequence ID" value="CAH2074938.1"/>
    <property type="molecule type" value="Genomic_DNA"/>
</dbReference>
<feature type="compositionally biased region" description="Polar residues" evidence="1">
    <location>
        <begin position="536"/>
        <end position="546"/>
    </location>
</feature>
<reference evidence="3" key="1">
    <citation type="submission" date="2022-03" db="EMBL/GenBank/DDBJ databases">
        <authorList>
            <person name="Martin H S."/>
        </authorList>
    </citation>
    <scope>NUCLEOTIDE SEQUENCE</scope>
</reference>
<organism evidence="3 4">
    <name type="scientific">Iphiclides podalirius</name>
    <name type="common">scarce swallowtail</name>
    <dbReference type="NCBI Taxonomy" id="110791"/>
    <lineage>
        <taxon>Eukaryota</taxon>
        <taxon>Metazoa</taxon>
        <taxon>Ecdysozoa</taxon>
        <taxon>Arthropoda</taxon>
        <taxon>Hexapoda</taxon>
        <taxon>Insecta</taxon>
        <taxon>Pterygota</taxon>
        <taxon>Neoptera</taxon>
        <taxon>Endopterygota</taxon>
        <taxon>Lepidoptera</taxon>
        <taxon>Glossata</taxon>
        <taxon>Ditrysia</taxon>
        <taxon>Papilionoidea</taxon>
        <taxon>Papilionidae</taxon>
        <taxon>Papilioninae</taxon>
        <taxon>Iphiclides</taxon>
    </lineage>
</organism>
<feature type="signal peptide" evidence="2">
    <location>
        <begin position="1"/>
        <end position="17"/>
    </location>
</feature>
<name>A0ABN8J3L1_9NEOP</name>
<feature type="chain" id="PRO_5046176768" evidence="2">
    <location>
        <begin position="18"/>
        <end position="1037"/>
    </location>
</feature>
<keyword evidence="4" id="KW-1185">Reference proteome</keyword>
<feature type="compositionally biased region" description="Basic and acidic residues" evidence="1">
    <location>
        <begin position="326"/>
        <end position="352"/>
    </location>
</feature>
<feature type="compositionally biased region" description="Acidic residues" evidence="1">
    <location>
        <begin position="479"/>
        <end position="494"/>
    </location>
</feature>
<evidence type="ECO:0000313" key="4">
    <source>
        <dbReference type="Proteomes" id="UP000837857"/>
    </source>
</evidence>
<feature type="region of interest" description="Disordered" evidence="1">
    <location>
        <begin position="182"/>
        <end position="209"/>
    </location>
</feature>
<dbReference type="Proteomes" id="UP000837857">
    <property type="component" value="Chromosome 8"/>
</dbReference>
<feature type="compositionally biased region" description="Basic and acidic residues" evidence="1">
    <location>
        <begin position="638"/>
        <end position="653"/>
    </location>
</feature>
<evidence type="ECO:0000256" key="2">
    <source>
        <dbReference type="SAM" id="SignalP"/>
    </source>
</evidence>
<feature type="compositionally biased region" description="Basic and acidic residues" evidence="1">
    <location>
        <begin position="975"/>
        <end position="997"/>
    </location>
</feature>